<evidence type="ECO:0000256" key="3">
    <source>
        <dbReference type="ARBA" id="ARBA00022737"/>
    </source>
</evidence>
<feature type="transmembrane region" description="Helical" evidence="9">
    <location>
        <begin position="1574"/>
        <end position="1596"/>
    </location>
</feature>
<evidence type="ECO:0000256" key="4">
    <source>
        <dbReference type="ARBA" id="ARBA00022837"/>
    </source>
</evidence>
<feature type="domain" description="Cadherin" evidence="11">
    <location>
        <begin position="989"/>
        <end position="1102"/>
    </location>
</feature>
<evidence type="ECO:0000259" key="11">
    <source>
        <dbReference type="PROSITE" id="PS50268"/>
    </source>
</evidence>
<dbReference type="PROSITE" id="PS50268">
    <property type="entry name" value="CADHERIN_2"/>
    <property type="match status" value="10"/>
</dbReference>
<reference evidence="13" key="1">
    <citation type="submission" date="2025-08" db="UniProtKB">
        <authorList>
            <consortium name="RefSeq"/>
        </authorList>
    </citation>
    <scope>IDENTIFICATION</scope>
    <source>
        <tissue evidence="13">Gonads</tissue>
    </source>
</reference>
<dbReference type="GO" id="GO:0007156">
    <property type="term" value="P:homophilic cell adhesion via plasma membrane adhesion molecules"/>
    <property type="evidence" value="ECO:0007669"/>
    <property type="project" value="InterPro"/>
</dbReference>
<dbReference type="PANTHER" id="PTHR24025">
    <property type="entry name" value="DESMOGLEIN FAMILY MEMBER"/>
    <property type="match status" value="1"/>
</dbReference>
<dbReference type="CDD" id="cd11304">
    <property type="entry name" value="Cadherin_repeat"/>
    <property type="match status" value="7"/>
</dbReference>
<feature type="domain" description="Cadherin" evidence="11">
    <location>
        <begin position="387"/>
        <end position="505"/>
    </location>
</feature>
<accession>A0A6J2XI99</accession>
<dbReference type="OrthoDB" id="6379298at2759"/>
<comment type="subcellular location">
    <subcellularLocation>
        <location evidence="1">Membrane</location>
    </subcellularLocation>
</comment>
<keyword evidence="7 9" id="KW-0472">Membrane</keyword>
<evidence type="ECO:0000313" key="13">
    <source>
        <dbReference type="RefSeq" id="XP_030750831.1"/>
    </source>
</evidence>
<proteinExistence type="predicted"/>
<dbReference type="InParanoid" id="A0A6J2XI99"/>
<dbReference type="KEGG" id="soy:115878456"/>
<feature type="domain" description="Cadherin" evidence="11">
    <location>
        <begin position="760"/>
        <end position="863"/>
    </location>
</feature>
<feature type="domain" description="Cadherin" evidence="11">
    <location>
        <begin position="1349"/>
        <end position="1468"/>
    </location>
</feature>
<dbReference type="Gene3D" id="2.60.40.60">
    <property type="entry name" value="Cadherins"/>
    <property type="match status" value="9"/>
</dbReference>
<evidence type="ECO:0000256" key="10">
    <source>
        <dbReference type="SAM" id="SignalP"/>
    </source>
</evidence>
<dbReference type="InterPro" id="IPR015919">
    <property type="entry name" value="Cadherin-like_sf"/>
</dbReference>
<dbReference type="Proteomes" id="UP000504635">
    <property type="component" value="Unplaced"/>
</dbReference>
<feature type="domain" description="Cadherin" evidence="11">
    <location>
        <begin position="612"/>
        <end position="757"/>
    </location>
</feature>
<dbReference type="PROSITE" id="PS00232">
    <property type="entry name" value="CADHERIN_1"/>
    <property type="match status" value="1"/>
</dbReference>
<evidence type="ECO:0000256" key="2">
    <source>
        <dbReference type="ARBA" id="ARBA00022692"/>
    </source>
</evidence>
<keyword evidence="12" id="KW-1185">Reference proteome</keyword>
<dbReference type="GO" id="GO:0005886">
    <property type="term" value="C:plasma membrane"/>
    <property type="evidence" value="ECO:0007669"/>
    <property type="project" value="InterPro"/>
</dbReference>
<dbReference type="SMART" id="SM00112">
    <property type="entry name" value="CA"/>
    <property type="match status" value="8"/>
</dbReference>
<feature type="domain" description="Cadherin" evidence="11">
    <location>
        <begin position="506"/>
        <end position="612"/>
    </location>
</feature>
<keyword evidence="2 9" id="KW-0812">Transmembrane</keyword>
<keyword evidence="5" id="KW-0130">Cell adhesion</keyword>
<keyword evidence="10" id="KW-0732">Signal</keyword>
<keyword evidence="4 8" id="KW-0106">Calcium</keyword>
<name>A0A6J2XI99_SITOR</name>
<keyword evidence="3" id="KW-0677">Repeat</keyword>
<dbReference type="Pfam" id="PF00028">
    <property type="entry name" value="Cadherin"/>
    <property type="match status" value="2"/>
</dbReference>
<feature type="domain" description="Cadherin" evidence="11">
    <location>
        <begin position="282"/>
        <end position="370"/>
    </location>
</feature>
<dbReference type="RefSeq" id="XP_030750831.1">
    <property type="nucleotide sequence ID" value="XM_030894971.1"/>
</dbReference>
<evidence type="ECO:0000256" key="9">
    <source>
        <dbReference type="SAM" id="Phobius"/>
    </source>
</evidence>
<sequence length="1684" mass="190855">MGFPWFVLILPIVLQLQAVSAQSYDISAGSRVINCTYITGDNQRYLIYMWENNQNVSENSKYQLFIINDATASPSVSFLDTNAKFQYNLEAVDSKYEFYSTQTFDYENNQKLFMLLIGTDIVEINVLNYDDEQPTLTSPMCSLKELFDYDIHNTTCNATLTDTDGWVGQTTFKIINSRDDTTNELEQEDKLFNFYIDTSLDSPENYTTTVYITTLRQLDYDTKIFYSFSVQAKDGAGHSTLPNENVTCIINVEDVNNKPPEFTDYFTAKQIVEKTEYDNFSIKAVDGDKGRNRDILYFVEPVDSKEEEDPYISINKATGQLLIKPIDRDADDLITYQFRVRAQKVDDPPYNNSITVTLYLEDLDDNSPLVMSLVNNTKNIVDYTNKDDKSYHIWIYENFADTLDATITITDIDTGNNALFDVALEEYPTSAAAYTDAFFIVPTAGYRTAEFQISVKNATYLDYENSTWDNFQFYVHSSGRYNLSLEDRLLVEISLIDYNDETPKFDKTSYEISVNETIKKGEQIIQVKATDRDAEDKILKHVFVGAESITSKMDIDSAEGIITVAVDDAFDYDKINPVIFQVQAIDKADPPHTATVPVTVKLLDVNNKAPTYTSDIMIEVNEKRIIGTKLNTSITASDIDTTNNLTAVIDWDNSYVTKNSIKKDGSDPDIYNAMRFLNLTYHHKEDSTINGTIEIELYVNDVNENQTAPLYKTFDTLYLNITITDWNTLLPDFVDKMNTTALIAISIIDIRDNPPAFTEETLALNRTIQEEQKPGVLVGYIEAKDPDEGDVVTYSCVVLNETYNWFDTSTTGSITVKTGATIDCDSYNISYVDINCTATDGTHYVYQNFSIYILDKNNKYPAIDVNKTYASEVSVLEKSEGGTNVTEIDYHDADRDIPYHTATCDLDDYGTNCYAAFEVTDNTVRVKQGAQLNRDEGIKMYECSLTCKDNPKNFEDEGRLSNTTTFSIKLEDINDHAPVLITTDISAYENLKADALVGKVQGMDIDEGDNAEIDFNILSITKDGEEVSTPPFDIVKDDEDYYVPDNDTLKQWHLMTLIDLKDLYGTYAVHLNLSDKGTPQNYTDNAILTVVINKYNYYQPEFVYPSGDDPVYLSLDQEDKKQLILYSDNKYLDDFQITNVDKTCSEKWDPTFDVQQISPSSSSFFYVLKTDRCVAQLQVQNYDRSKAKSETSFMLNVITTLANVSELQPDEKSYTSSVSLSVIFVDLDQEPIFENIDQPCILYFLQDRLDTENTTAPLDRKAKYPKIDVSPSIYYFISTSDVTITDTFDVDIDTGSVKLKQKLYYNTQNNYTFKILASKNKTTISTNEQSYLTVEVKVVDSNIHVPQWTQSNFVGPIMRSTQQGSTVVTVEATDEDKIDQGKLKYTINSTIEAVGSDSIKRPTVPFYLGESTGDVSLNFTVDYNMYGYFVFTIKVEDPADDFGNPSHENTTKVTIYIVTDDNTANFRFENTLEDVTANLVKILASISTWLNWDCHDQNVRHDTNNGQELTNVTVAAIYCVEDDTLQTSTDILKKVGNINTFQNLRKELLTFGILLQSFTSESTTSDNLEQILKLALIIVTVILGTLCVILAITFFLKIRGLNRRLKKLTEPKFGSDESNLNRKAINAPTTNLFAVEGSNPVFNNEVIKEDLMYDKHSIHSGDSDLIGVEDDPEFDMFGERQDRF</sequence>
<feature type="domain" description="Cadherin" evidence="11">
    <location>
        <begin position="867"/>
        <end position="980"/>
    </location>
</feature>
<dbReference type="PRINTS" id="PR00205">
    <property type="entry name" value="CADHERIN"/>
</dbReference>
<evidence type="ECO:0000256" key="8">
    <source>
        <dbReference type="PROSITE-ProRule" id="PRU00043"/>
    </source>
</evidence>
<dbReference type="SUPFAM" id="SSF49313">
    <property type="entry name" value="Cadherin-like"/>
    <property type="match status" value="8"/>
</dbReference>
<gene>
    <name evidence="13" type="primary">LOC115878456</name>
</gene>
<protein>
    <submittedName>
        <fullName evidence="13">Protocadherin Fat 4-like isoform X1</fullName>
    </submittedName>
</protein>
<dbReference type="InterPro" id="IPR020894">
    <property type="entry name" value="Cadherin_CS"/>
</dbReference>
<dbReference type="InterPro" id="IPR050971">
    <property type="entry name" value="Cadherin-domain_protein"/>
</dbReference>
<dbReference type="GO" id="GO:0005911">
    <property type="term" value="C:cell-cell junction"/>
    <property type="evidence" value="ECO:0007669"/>
    <property type="project" value="TreeGrafter"/>
</dbReference>
<dbReference type="GeneID" id="115878456"/>
<keyword evidence="6 9" id="KW-1133">Transmembrane helix</keyword>
<evidence type="ECO:0000256" key="6">
    <source>
        <dbReference type="ARBA" id="ARBA00022989"/>
    </source>
</evidence>
<dbReference type="PANTHER" id="PTHR24025:SF23">
    <property type="entry name" value="NEURAL-CADHERIN"/>
    <property type="match status" value="1"/>
</dbReference>
<feature type="signal peptide" evidence="10">
    <location>
        <begin position="1"/>
        <end position="21"/>
    </location>
</feature>
<organism evidence="12 13">
    <name type="scientific">Sitophilus oryzae</name>
    <name type="common">Rice weevil</name>
    <name type="synonym">Curculio oryzae</name>
    <dbReference type="NCBI Taxonomy" id="7048"/>
    <lineage>
        <taxon>Eukaryota</taxon>
        <taxon>Metazoa</taxon>
        <taxon>Ecdysozoa</taxon>
        <taxon>Arthropoda</taxon>
        <taxon>Hexapoda</taxon>
        <taxon>Insecta</taxon>
        <taxon>Pterygota</taxon>
        <taxon>Neoptera</taxon>
        <taxon>Endopterygota</taxon>
        <taxon>Coleoptera</taxon>
        <taxon>Polyphaga</taxon>
        <taxon>Cucujiformia</taxon>
        <taxon>Curculionidae</taxon>
        <taxon>Dryophthorinae</taxon>
        <taxon>Sitophilus</taxon>
    </lineage>
</organism>
<dbReference type="GO" id="GO:0005509">
    <property type="term" value="F:calcium ion binding"/>
    <property type="evidence" value="ECO:0007669"/>
    <property type="project" value="UniProtKB-UniRule"/>
</dbReference>
<evidence type="ECO:0000256" key="1">
    <source>
        <dbReference type="ARBA" id="ARBA00004370"/>
    </source>
</evidence>
<feature type="domain" description="Cadherin" evidence="11">
    <location>
        <begin position="159"/>
        <end position="262"/>
    </location>
</feature>
<evidence type="ECO:0000256" key="7">
    <source>
        <dbReference type="ARBA" id="ARBA00023136"/>
    </source>
</evidence>
<evidence type="ECO:0000313" key="12">
    <source>
        <dbReference type="Proteomes" id="UP000504635"/>
    </source>
</evidence>
<feature type="chain" id="PRO_5026846448" evidence="10">
    <location>
        <begin position="22"/>
        <end position="1684"/>
    </location>
</feature>
<feature type="domain" description="Cadherin" evidence="11">
    <location>
        <begin position="1259"/>
        <end position="1348"/>
    </location>
</feature>
<evidence type="ECO:0000256" key="5">
    <source>
        <dbReference type="ARBA" id="ARBA00022889"/>
    </source>
</evidence>
<dbReference type="InterPro" id="IPR002126">
    <property type="entry name" value="Cadherin-like_dom"/>
</dbReference>